<dbReference type="PANTHER" id="PTHR48235">
    <property type="entry name" value="OS01G0916700 PROTEIN"/>
    <property type="match status" value="1"/>
</dbReference>
<feature type="region of interest" description="Disordered" evidence="1">
    <location>
        <begin position="130"/>
        <end position="169"/>
    </location>
</feature>
<dbReference type="OrthoDB" id="1931495at2759"/>
<evidence type="ECO:0000313" key="3">
    <source>
        <dbReference type="Proteomes" id="UP000027138"/>
    </source>
</evidence>
<protein>
    <submittedName>
        <fullName evidence="2">Uncharacterized protein</fullName>
    </submittedName>
</protein>
<sequence length="169" mass="19957">MESPFRIRRRPPCLPHHHHHHHHRHHHLCHGHPHQLCSLHNHYHHHYCNCHFLICPGLAPVPLQVADPYAPYPSENEFNLQSNANTENYNSITQVLQEPEINDLEDEQEENDDPVFVLTDEWREFFAKSEAKRKLEKQQAKKKDKDKRSRGKARNALDLEQSNAQTSDN</sequence>
<evidence type="ECO:0000256" key="1">
    <source>
        <dbReference type="SAM" id="MobiDB-lite"/>
    </source>
</evidence>
<dbReference type="STRING" id="180498.A0A067LDK5"/>
<name>A0A067LDK5_JATCU</name>
<dbReference type="KEGG" id="jcu:105644632"/>
<organism evidence="2 3">
    <name type="scientific">Jatropha curcas</name>
    <name type="common">Barbados nut</name>
    <dbReference type="NCBI Taxonomy" id="180498"/>
    <lineage>
        <taxon>Eukaryota</taxon>
        <taxon>Viridiplantae</taxon>
        <taxon>Streptophyta</taxon>
        <taxon>Embryophyta</taxon>
        <taxon>Tracheophyta</taxon>
        <taxon>Spermatophyta</taxon>
        <taxon>Magnoliopsida</taxon>
        <taxon>eudicotyledons</taxon>
        <taxon>Gunneridae</taxon>
        <taxon>Pentapetalae</taxon>
        <taxon>rosids</taxon>
        <taxon>fabids</taxon>
        <taxon>Malpighiales</taxon>
        <taxon>Euphorbiaceae</taxon>
        <taxon>Crotonoideae</taxon>
        <taxon>Jatropheae</taxon>
        <taxon>Jatropha</taxon>
    </lineage>
</organism>
<dbReference type="PANTHER" id="PTHR48235:SF1">
    <property type="entry name" value="OS01G0916700 PROTEIN"/>
    <property type="match status" value="1"/>
</dbReference>
<feature type="compositionally biased region" description="Basic and acidic residues" evidence="1">
    <location>
        <begin position="130"/>
        <end position="147"/>
    </location>
</feature>
<keyword evidence="3" id="KW-1185">Reference proteome</keyword>
<reference evidence="2 3" key="1">
    <citation type="journal article" date="2014" name="PLoS ONE">
        <title>Global Analysis of Gene Expression Profiles in Physic Nut (Jatropha curcas L.) Seedlings Exposed to Salt Stress.</title>
        <authorList>
            <person name="Zhang L."/>
            <person name="Zhang C."/>
            <person name="Wu P."/>
            <person name="Chen Y."/>
            <person name="Li M."/>
            <person name="Jiang H."/>
            <person name="Wu G."/>
        </authorList>
    </citation>
    <scope>NUCLEOTIDE SEQUENCE [LARGE SCALE GENOMIC DNA]</scope>
    <source>
        <strain evidence="3">cv. GZQX0401</strain>
        <tissue evidence="2">Young leaves</tissue>
    </source>
</reference>
<dbReference type="AlphaFoldDB" id="A0A067LDK5"/>
<feature type="compositionally biased region" description="Polar residues" evidence="1">
    <location>
        <begin position="160"/>
        <end position="169"/>
    </location>
</feature>
<evidence type="ECO:0000313" key="2">
    <source>
        <dbReference type="EMBL" id="KDP45293.1"/>
    </source>
</evidence>
<dbReference type="EMBL" id="KK914233">
    <property type="protein sequence ID" value="KDP45293.1"/>
    <property type="molecule type" value="Genomic_DNA"/>
</dbReference>
<gene>
    <name evidence="2" type="ORF">JCGZ_15158</name>
</gene>
<accession>A0A067LDK5</accession>
<proteinExistence type="predicted"/>
<dbReference type="Proteomes" id="UP000027138">
    <property type="component" value="Unassembled WGS sequence"/>
</dbReference>